<evidence type="ECO:0000313" key="8">
    <source>
        <dbReference type="Proteomes" id="UP000093122"/>
    </source>
</evidence>
<reference evidence="6 9" key="4">
    <citation type="submission" date="2018-06" db="EMBL/GenBank/DDBJ databases">
        <authorList>
            <consortium name="Pathogen Informatics"/>
            <person name="Doyle S."/>
        </authorList>
    </citation>
    <scope>NUCLEOTIDE SEQUENCE [LARGE SCALE GENOMIC DNA]</scope>
    <source>
        <strain evidence="6 9">NCTC9828</strain>
    </source>
</reference>
<evidence type="ECO:0000313" key="4">
    <source>
        <dbReference type="EMBL" id="OCM72645.1"/>
    </source>
</evidence>
<reference evidence="5 10" key="3">
    <citation type="journal article" date="2018" name="Emerg. Microbes Infect.">
        <title>Phenotypic and molecular analysis of nontypeable Group B streptococci: identification of cps2a and hybrid cps2a/cps5 Group B streptococcal capsule gene clusters.</title>
        <authorList>
            <person name="Alhhazmi A."/>
            <person name="Tyrrell G.J."/>
        </authorList>
    </citation>
    <scope>NUCLEOTIDE SEQUENCE [LARGE SCALE GENOMIC DNA]</scope>
    <source>
        <strain evidence="5 10">PLGBS17</strain>
    </source>
</reference>
<evidence type="ECO:0000313" key="9">
    <source>
        <dbReference type="Proteomes" id="UP000255140"/>
    </source>
</evidence>
<dbReference type="InterPro" id="IPR029058">
    <property type="entry name" value="AB_hydrolase_fold"/>
</dbReference>
<evidence type="ECO:0000313" key="3">
    <source>
        <dbReference type="EMBL" id="KLJ27928.1"/>
    </source>
</evidence>
<protein>
    <submittedName>
        <fullName evidence="5">Alpha/beta hydrolase</fullName>
    </submittedName>
    <submittedName>
        <fullName evidence="6">Hydrolases of the alpha/beta superfamily</fullName>
    </submittedName>
</protein>
<keyword evidence="5" id="KW-0378">Hydrolase</keyword>
<reference evidence="3 7" key="1">
    <citation type="journal article" date="2015" name="PLoS ONE">
        <title>Genomic analysis reveals the molecular basis for capsule loss in the group B streptococcus population.</title>
        <authorList>
            <consortium name="DEVANI Consortium"/>
            <person name="Rosini R."/>
            <person name="Campisi E."/>
            <person name="De Chiara M."/>
            <person name="Tettelin H."/>
            <person name="Rinaudo D."/>
            <person name="Toniolo C."/>
            <person name="Metruccio M."/>
            <person name="Guidotti S."/>
            <person name="Sorensen U.B."/>
            <person name="Kilian M."/>
            <person name="Ramirez M."/>
            <person name="Janulczyk R."/>
            <person name="Donati C."/>
            <person name="Grandi G."/>
            <person name="Margarit I."/>
        </authorList>
    </citation>
    <scope>NUCLEOTIDE SEQUENCE [LARGE SCALE GENOMIC DNA]</scope>
    <source>
        <strain evidence="3 7">ES-PW-063</strain>
    </source>
</reference>
<dbReference type="Proteomes" id="UP000093122">
    <property type="component" value="Unassembled WGS sequence"/>
</dbReference>
<dbReference type="GO" id="GO:0016787">
    <property type="term" value="F:hydrolase activity"/>
    <property type="evidence" value="ECO:0007669"/>
    <property type="project" value="UniProtKB-KW"/>
</dbReference>
<dbReference type="Proteomes" id="UP000255140">
    <property type="component" value="Unassembled WGS sequence"/>
</dbReference>
<dbReference type="AlphaFoldDB" id="A0A0E1EKD2"/>
<dbReference type="PANTHER" id="PTHR43358:SF4">
    <property type="entry name" value="ALPHA_BETA HYDROLASE FOLD-1 DOMAIN-CONTAINING PROTEIN"/>
    <property type="match status" value="1"/>
</dbReference>
<evidence type="ECO:0000256" key="1">
    <source>
        <dbReference type="SAM" id="Phobius"/>
    </source>
</evidence>
<keyword evidence="1" id="KW-0472">Membrane</keyword>
<feature type="domain" description="AB hydrolase-1" evidence="2">
    <location>
        <begin position="92"/>
        <end position="200"/>
    </location>
</feature>
<gene>
    <name evidence="4" type="ORF">AX245_01870</name>
    <name evidence="5" type="ORF">C4618_10740</name>
    <name evidence="6" type="ORF">NCTC9828_02426</name>
    <name evidence="3" type="ORF">WA45_09715</name>
</gene>
<dbReference type="Proteomes" id="UP000256718">
    <property type="component" value="Unassembled WGS sequence"/>
</dbReference>
<dbReference type="Gene3D" id="3.40.50.1820">
    <property type="entry name" value="alpha/beta hydrolase"/>
    <property type="match status" value="1"/>
</dbReference>
<accession>A0A0E1EKD2</accession>
<reference evidence="4 8" key="2">
    <citation type="journal article" date="2016" name="Sci. Rep.">
        <title>Serotype IV Streptococcus agalactiae ST-452 has arisen from large genomic recombination events between CC23 and the hypervirulent CC17 lineages.</title>
        <authorList>
            <person name="Campisi E."/>
            <person name="Rinaudo C.D."/>
            <person name="Donati C."/>
            <person name="Barucco M."/>
            <person name="Torricelli G."/>
            <person name="Edwards M.S."/>
            <person name="Baker C.J."/>
            <person name="Margarit I."/>
            <person name="Rosini R."/>
        </authorList>
    </citation>
    <scope>NUCLEOTIDE SEQUENCE [LARGE SCALE GENOMIC DNA]</scope>
    <source>
        <strain evidence="4 8">CZ-PW-140</strain>
    </source>
</reference>
<dbReference type="EMBL" id="MAWT01000003">
    <property type="protein sequence ID" value="OCM72645.1"/>
    <property type="molecule type" value="Genomic_DNA"/>
</dbReference>
<dbReference type="RefSeq" id="WP_000723859.1">
    <property type="nucleotide sequence ID" value="NZ_AP018935.1"/>
</dbReference>
<feature type="transmembrane region" description="Helical" evidence="1">
    <location>
        <begin position="12"/>
        <end position="32"/>
    </location>
</feature>
<evidence type="ECO:0000313" key="7">
    <source>
        <dbReference type="Proteomes" id="UP000035174"/>
    </source>
</evidence>
<dbReference type="InterPro" id="IPR000073">
    <property type="entry name" value="AB_hydrolase_1"/>
</dbReference>
<sequence>MKKIRLSKFIKMIVVILFLISVAASFYFFHVAQVRDDKSFISNGQRKPGNSLYAYDKSFDKLLKQKIEMTNQNIKQVAWYVPAVKKTHKTAVVVHGFANSKENMKAYGWLFHKLGYNVLMPDNIAHGESHGQLIGYGWNDRENIIKWTEMIVDKNPSSQITLFGVSMGGATVMMASGEKLPSQVVNIIEDCGYSSVWDELKFQAKEMYGLPAFPLLYEVSTISKIRAGFSYGQASSVEQLKKNNLPALFIHGDKDNFVPTSMVYDNYKATAGKKELYIVKGAKHAKSFETEPEKYEKRISSFLKKYEK</sequence>
<dbReference type="PANTHER" id="PTHR43358">
    <property type="entry name" value="ALPHA/BETA-HYDROLASE"/>
    <property type="match status" value="1"/>
</dbReference>
<dbReference type="EMBL" id="QHGZ01000218">
    <property type="protein sequence ID" value="RDY78037.1"/>
    <property type="molecule type" value="Genomic_DNA"/>
</dbReference>
<evidence type="ECO:0000313" key="10">
    <source>
        <dbReference type="Proteomes" id="UP000256718"/>
    </source>
</evidence>
<dbReference type="Pfam" id="PF00561">
    <property type="entry name" value="Abhydrolase_1"/>
    <property type="match status" value="1"/>
</dbReference>
<dbReference type="KEGG" id="sage:EN72_00810"/>
<evidence type="ECO:0000259" key="2">
    <source>
        <dbReference type="Pfam" id="PF00561"/>
    </source>
</evidence>
<keyword evidence="1" id="KW-0812">Transmembrane</keyword>
<keyword evidence="1" id="KW-1133">Transmembrane helix</keyword>
<evidence type="ECO:0000313" key="5">
    <source>
        <dbReference type="EMBL" id="RDY78037.1"/>
    </source>
</evidence>
<dbReference type="SUPFAM" id="SSF53474">
    <property type="entry name" value="alpha/beta-Hydrolases"/>
    <property type="match status" value="1"/>
</dbReference>
<dbReference type="EMBL" id="LCVB01000034">
    <property type="protein sequence ID" value="KLJ27928.1"/>
    <property type="molecule type" value="Genomic_DNA"/>
</dbReference>
<comment type="caution">
    <text evidence="5">The sequence shown here is derived from an EMBL/GenBank/DDBJ whole genome shotgun (WGS) entry which is preliminary data.</text>
</comment>
<proteinExistence type="predicted"/>
<organism evidence="5 10">
    <name type="scientific">Streptococcus agalactiae</name>
    <dbReference type="NCBI Taxonomy" id="1311"/>
    <lineage>
        <taxon>Bacteria</taxon>
        <taxon>Bacillati</taxon>
        <taxon>Bacillota</taxon>
        <taxon>Bacilli</taxon>
        <taxon>Lactobacillales</taxon>
        <taxon>Streptococcaceae</taxon>
        <taxon>Streptococcus</taxon>
    </lineage>
</organism>
<evidence type="ECO:0000313" key="6">
    <source>
        <dbReference type="EMBL" id="SUN67369.1"/>
    </source>
</evidence>
<dbReference type="EMBL" id="UHEW01000009">
    <property type="protein sequence ID" value="SUN67369.1"/>
    <property type="molecule type" value="Genomic_DNA"/>
</dbReference>
<dbReference type="InterPro" id="IPR052920">
    <property type="entry name" value="DNA-binding_regulatory"/>
</dbReference>
<name>A0A0E1EKD2_STRAG</name>
<dbReference type="Proteomes" id="UP000035174">
    <property type="component" value="Unassembled WGS sequence"/>
</dbReference>